<evidence type="ECO:0000256" key="4">
    <source>
        <dbReference type="ARBA" id="ARBA00022679"/>
    </source>
</evidence>
<dbReference type="SUPFAM" id="SSF57850">
    <property type="entry name" value="RING/U-box"/>
    <property type="match status" value="1"/>
</dbReference>
<evidence type="ECO:0000313" key="11">
    <source>
        <dbReference type="Proteomes" id="UP000824469"/>
    </source>
</evidence>
<dbReference type="AlphaFoldDB" id="A0AA38GSD2"/>
<dbReference type="InterPro" id="IPR016024">
    <property type="entry name" value="ARM-type_fold"/>
</dbReference>
<dbReference type="InterPro" id="IPR036537">
    <property type="entry name" value="Adaptor_Cbl_N_dom_sf"/>
</dbReference>
<dbReference type="SMART" id="SM00185">
    <property type="entry name" value="ARM"/>
    <property type="match status" value="5"/>
</dbReference>
<keyword evidence="6" id="KW-0833">Ubl conjugation pathway</keyword>
<evidence type="ECO:0000256" key="8">
    <source>
        <dbReference type="SAM" id="MobiDB-lite"/>
    </source>
</evidence>
<evidence type="ECO:0000259" key="9">
    <source>
        <dbReference type="PROSITE" id="PS51698"/>
    </source>
</evidence>
<dbReference type="Proteomes" id="UP000824469">
    <property type="component" value="Unassembled WGS sequence"/>
</dbReference>
<dbReference type="Pfam" id="PF25598">
    <property type="entry name" value="ARM_PUB"/>
    <property type="match status" value="1"/>
</dbReference>
<accession>A0AA38GSD2</accession>
<dbReference type="GO" id="GO:0007166">
    <property type="term" value="P:cell surface receptor signaling pathway"/>
    <property type="evidence" value="ECO:0007669"/>
    <property type="project" value="InterPro"/>
</dbReference>
<protein>
    <recommendedName>
        <fullName evidence="3">RING-type E3 ubiquitin transferase</fullName>
        <ecNumber evidence="3">2.3.2.27</ecNumber>
    </recommendedName>
</protein>
<comment type="catalytic activity">
    <reaction evidence="1">
        <text>S-ubiquitinyl-[E2 ubiquitin-conjugating enzyme]-L-cysteine + [acceptor protein]-L-lysine = [E2 ubiquitin-conjugating enzyme]-L-cysteine + N(6)-ubiquitinyl-[acceptor protein]-L-lysine.</text>
        <dbReference type="EC" id="2.3.2.27"/>
    </reaction>
</comment>
<dbReference type="SMART" id="SM00504">
    <property type="entry name" value="Ubox"/>
    <property type="match status" value="1"/>
</dbReference>
<evidence type="ECO:0000256" key="6">
    <source>
        <dbReference type="ARBA" id="ARBA00022786"/>
    </source>
</evidence>
<keyword evidence="11" id="KW-1185">Reference proteome</keyword>
<feature type="repeat" description="ARM" evidence="7">
    <location>
        <begin position="591"/>
        <end position="633"/>
    </location>
</feature>
<evidence type="ECO:0000313" key="10">
    <source>
        <dbReference type="EMBL" id="KAH9328261.1"/>
    </source>
</evidence>
<feature type="region of interest" description="Disordered" evidence="8">
    <location>
        <begin position="231"/>
        <end position="265"/>
    </location>
</feature>
<evidence type="ECO:0000256" key="2">
    <source>
        <dbReference type="ARBA" id="ARBA00004906"/>
    </source>
</evidence>
<feature type="compositionally biased region" description="Polar residues" evidence="8">
    <location>
        <begin position="237"/>
        <end position="246"/>
    </location>
</feature>
<evidence type="ECO:0000256" key="5">
    <source>
        <dbReference type="ARBA" id="ARBA00022737"/>
    </source>
</evidence>
<dbReference type="GO" id="GO:0016567">
    <property type="term" value="P:protein ubiquitination"/>
    <property type="evidence" value="ECO:0007669"/>
    <property type="project" value="InterPro"/>
</dbReference>
<dbReference type="Gene3D" id="1.25.10.10">
    <property type="entry name" value="Leucine-rich Repeat Variant"/>
    <property type="match status" value="2"/>
</dbReference>
<dbReference type="SUPFAM" id="SSF48371">
    <property type="entry name" value="ARM repeat"/>
    <property type="match status" value="1"/>
</dbReference>
<sequence>PSALMEKLEEAVDQIFSTANDAKLHGGMCRQLARLVSKMMKIFPAIEAARPRCKSGIQALCAFHLALEKAKSLLLHCGDCSKFYLAITGDAVLAKFERVKEDLLQSSQRLEVIVPHTLAWQITEIFKELEQTKFALEPTEKEIGDDLITLLQQDKDATGLNDISELEAFHQAATRLGLVSSKAILMEKRSLRKQLDKSRCEEDKRKEAIILYLLHLLRKYKQLFRNECMDDVDSQHSDPCSPSVRNSLEEARVNNRRSDQDESKLQSFKLTAKETLRSSIGLLPAVPEEFRCPISLQLMSDPVIISSGQTYERVCIEKWFSEGHDTCPKTQQTLSYLSVTPNYCVKGLIASWCEKNGIKVPEPCPPPSLPLIYWRWEQSDSMKSVADGRLKRVKVGLSEDDQVASFDEGNSGRISAPTFAPNKFSESRVMPIHGELKQINCIDPSMTCNAVDSQHLEENRCEKYERLLANLKSPCLELQCAAAEEVGFLCKDDNEACSYMGANNFIAALVNFLRSAVDVLDTKAQEVGTLALLNMVLNNNRNKASILSSGVVPLLLDLLGSKFSNTVEAALSVLLVLSSWDDNKASIGSLGAIPCLIEVLSSDSYQCRQDALKTLHHLSTNTENQSRMVSAGALSKIVYLLGVCEIDCTEICISILYNLSAIEEGRIAIADTDGCIVAIAELLDTGTPKEQEQAVATLLLLCTKSFDHCQLVLREGVIPSLVTLSVTGTPWGKDKAQKLLQHFREQRQRDASWLSPPK</sequence>
<dbReference type="PROSITE" id="PS50176">
    <property type="entry name" value="ARM_REPEAT"/>
    <property type="match status" value="1"/>
</dbReference>
<feature type="non-terminal residue" evidence="10">
    <location>
        <position position="1"/>
    </location>
</feature>
<gene>
    <name evidence="10" type="ORF">KI387_000369</name>
</gene>
<feature type="compositionally biased region" description="Basic and acidic residues" evidence="8">
    <location>
        <begin position="247"/>
        <end position="264"/>
    </location>
</feature>
<dbReference type="OMA" id="LMESCKV"/>
<evidence type="ECO:0000256" key="1">
    <source>
        <dbReference type="ARBA" id="ARBA00000900"/>
    </source>
</evidence>
<dbReference type="Pfam" id="PF04564">
    <property type="entry name" value="U-box"/>
    <property type="match status" value="1"/>
</dbReference>
<dbReference type="EMBL" id="JAHRHJ020000001">
    <property type="protein sequence ID" value="KAH9328261.1"/>
    <property type="molecule type" value="Genomic_DNA"/>
</dbReference>
<dbReference type="InterPro" id="IPR000225">
    <property type="entry name" value="Armadillo"/>
</dbReference>
<dbReference type="InterPro" id="IPR003613">
    <property type="entry name" value="Ubox_domain"/>
</dbReference>
<keyword evidence="4" id="KW-0808">Transferase</keyword>
<proteinExistence type="predicted"/>
<dbReference type="InterPro" id="IPR013083">
    <property type="entry name" value="Znf_RING/FYVE/PHD"/>
</dbReference>
<dbReference type="CDD" id="cd16664">
    <property type="entry name" value="RING-Ubox_PUB"/>
    <property type="match status" value="1"/>
</dbReference>
<dbReference type="InterPro" id="IPR011989">
    <property type="entry name" value="ARM-like"/>
</dbReference>
<dbReference type="PROSITE" id="PS51698">
    <property type="entry name" value="U_BOX"/>
    <property type="match status" value="1"/>
</dbReference>
<dbReference type="Gene3D" id="3.30.40.10">
    <property type="entry name" value="Zinc/RING finger domain, C3HC4 (zinc finger)"/>
    <property type="match status" value="1"/>
</dbReference>
<dbReference type="FunFam" id="3.30.40.10:FF:000114">
    <property type="entry name" value="RING-type E3 ubiquitin transferase"/>
    <property type="match status" value="1"/>
</dbReference>
<name>A0AA38GSD2_TAXCH</name>
<dbReference type="PANTHER" id="PTHR23315:SF284">
    <property type="entry name" value="U-BOX DOMAIN-CONTAINING PROTEIN 7"/>
    <property type="match status" value="1"/>
</dbReference>
<comment type="caution">
    <text evidence="10">The sequence shown here is derived from an EMBL/GenBank/DDBJ whole genome shotgun (WGS) entry which is preliminary data.</text>
</comment>
<comment type="pathway">
    <text evidence="2">Protein modification; protein ubiquitination.</text>
</comment>
<dbReference type="InterPro" id="IPR045210">
    <property type="entry name" value="RING-Ubox_PUB"/>
</dbReference>
<dbReference type="PANTHER" id="PTHR23315">
    <property type="entry name" value="U BOX DOMAIN-CONTAINING"/>
    <property type="match status" value="1"/>
</dbReference>
<feature type="non-terminal residue" evidence="10">
    <location>
        <position position="758"/>
    </location>
</feature>
<reference evidence="10 11" key="1">
    <citation type="journal article" date="2021" name="Nat. Plants">
        <title>The Taxus genome provides insights into paclitaxel biosynthesis.</title>
        <authorList>
            <person name="Xiong X."/>
            <person name="Gou J."/>
            <person name="Liao Q."/>
            <person name="Li Y."/>
            <person name="Zhou Q."/>
            <person name="Bi G."/>
            <person name="Li C."/>
            <person name="Du R."/>
            <person name="Wang X."/>
            <person name="Sun T."/>
            <person name="Guo L."/>
            <person name="Liang H."/>
            <person name="Lu P."/>
            <person name="Wu Y."/>
            <person name="Zhang Z."/>
            <person name="Ro D.K."/>
            <person name="Shang Y."/>
            <person name="Huang S."/>
            <person name="Yan J."/>
        </authorList>
    </citation>
    <scope>NUCLEOTIDE SEQUENCE [LARGE SCALE GENOMIC DNA]</scope>
    <source>
        <strain evidence="10">Ta-2019</strain>
    </source>
</reference>
<evidence type="ECO:0000256" key="3">
    <source>
        <dbReference type="ARBA" id="ARBA00012483"/>
    </source>
</evidence>
<dbReference type="Gene3D" id="1.20.930.20">
    <property type="entry name" value="Adaptor protein Cbl, N-terminal domain"/>
    <property type="match status" value="1"/>
</dbReference>
<organism evidence="10 11">
    <name type="scientific">Taxus chinensis</name>
    <name type="common">Chinese yew</name>
    <name type="synonym">Taxus wallichiana var. chinensis</name>
    <dbReference type="NCBI Taxonomy" id="29808"/>
    <lineage>
        <taxon>Eukaryota</taxon>
        <taxon>Viridiplantae</taxon>
        <taxon>Streptophyta</taxon>
        <taxon>Embryophyta</taxon>
        <taxon>Tracheophyta</taxon>
        <taxon>Spermatophyta</taxon>
        <taxon>Pinopsida</taxon>
        <taxon>Pinidae</taxon>
        <taxon>Conifers II</taxon>
        <taxon>Cupressales</taxon>
        <taxon>Taxaceae</taxon>
        <taxon>Taxus</taxon>
    </lineage>
</organism>
<dbReference type="EC" id="2.3.2.27" evidence="3"/>
<evidence type="ECO:0000256" key="7">
    <source>
        <dbReference type="PROSITE-ProRule" id="PRU00259"/>
    </source>
</evidence>
<feature type="domain" description="U-box" evidence="9">
    <location>
        <begin position="285"/>
        <end position="359"/>
    </location>
</feature>
<dbReference type="Pfam" id="PF00514">
    <property type="entry name" value="Arm"/>
    <property type="match status" value="1"/>
</dbReference>
<dbReference type="GO" id="GO:0061630">
    <property type="term" value="F:ubiquitin protein ligase activity"/>
    <property type="evidence" value="ECO:0007669"/>
    <property type="project" value="UniProtKB-EC"/>
</dbReference>
<dbReference type="InterPro" id="IPR058678">
    <property type="entry name" value="ARM_PUB"/>
</dbReference>
<keyword evidence="5" id="KW-0677">Repeat</keyword>